<organism evidence="1 2">
    <name type="scientific">Gigaspora margarita</name>
    <dbReference type="NCBI Taxonomy" id="4874"/>
    <lineage>
        <taxon>Eukaryota</taxon>
        <taxon>Fungi</taxon>
        <taxon>Fungi incertae sedis</taxon>
        <taxon>Mucoromycota</taxon>
        <taxon>Glomeromycotina</taxon>
        <taxon>Glomeromycetes</taxon>
        <taxon>Diversisporales</taxon>
        <taxon>Gigasporaceae</taxon>
        <taxon>Gigaspora</taxon>
    </lineage>
</organism>
<dbReference type="Proteomes" id="UP000789901">
    <property type="component" value="Unassembled WGS sequence"/>
</dbReference>
<proteinExistence type="predicted"/>
<evidence type="ECO:0000313" key="1">
    <source>
        <dbReference type="EMBL" id="CAG8835987.1"/>
    </source>
</evidence>
<dbReference type="EMBL" id="CAJVQB010052608">
    <property type="protein sequence ID" value="CAG8835987.1"/>
    <property type="molecule type" value="Genomic_DNA"/>
</dbReference>
<comment type="caution">
    <text evidence="1">The sequence shown here is derived from an EMBL/GenBank/DDBJ whole genome shotgun (WGS) entry which is preliminary data.</text>
</comment>
<reference evidence="1 2" key="1">
    <citation type="submission" date="2021-06" db="EMBL/GenBank/DDBJ databases">
        <authorList>
            <person name="Kallberg Y."/>
            <person name="Tangrot J."/>
            <person name="Rosling A."/>
        </authorList>
    </citation>
    <scope>NUCLEOTIDE SEQUENCE [LARGE SCALE GENOMIC DNA]</scope>
    <source>
        <strain evidence="1 2">120-4 pot B 10/14</strain>
    </source>
</reference>
<feature type="non-terminal residue" evidence="1">
    <location>
        <position position="1"/>
    </location>
</feature>
<keyword evidence="2" id="KW-1185">Reference proteome</keyword>
<gene>
    <name evidence="1" type="ORF">GMARGA_LOCUS32817</name>
</gene>
<name>A0ABN7WN24_GIGMA</name>
<accession>A0ABN7WN24</accession>
<protein>
    <submittedName>
        <fullName evidence="1">30606_t:CDS:1</fullName>
    </submittedName>
</protein>
<evidence type="ECO:0000313" key="2">
    <source>
        <dbReference type="Proteomes" id="UP000789901"/>
    </source>
</evidence>
<sequence length="122" mass="14143">NKIKKNIETDKFISNIQKPIYSDISINQINDEIEEFENDFQIQRPICMKPGCYYNKIIMLEVKHTCGHPPNNRCLSSVEKKENRDPLKKAKNKCSCPSNNEYILLEAHNPIGDGKFGFWLLA</sequence>